<gene>
    <name evidence="2" type="ORF">G4L39_01215</name>
</gene>
<dbReference type="RefSeq" id="WP_165105296.1">
    <property type="nucleotide sequence ID" value="NZ_JAAKYA010000006.1"/>
</dbReference>
<proteinExistence type="predicted"/>
<feature type="compositionally biased region" description="Gly residues" evidence="1">
    <location>
        <begin position="1"/>
        <end position="10"/>
    </location>
</feature>
<dbReference type="AlphaFoldDB" id="A0A6M1RD51"/>
<evidence type="ECO:0000313" key="3">
    <source>
        <dbReference type="Proteomes" id="UP000477311"/>
    </source>
</evidence>
<dbReference type="Proteomes" id="UP000477311">
    <property type="component" value="Unassembled WGS sequence"/>
</dbReference>
<organism evidence="2 3">
    <name type="scientific">Limisphaera ngatamarikiensis</name>
    <dbReference type="NCBI Taxonomy" id="1324935"/>
    <lineage>
        <taxon>Bacteria</taxon>
        <taxon>Pseudomonadati</taxon>
        <taxon>Verrucomicrobiota</taxon>
        <taxon>Verrucomicrobiia</taxon>
        <taxon>Limisphaerales</taxon>
        <taxon>Limisphaeraceae</taxon>
        <taxon>Limisphaera</taxon>
    </lineage>
</organism>
<evidence type="ECO:0000313" key="2">
    <source>
        <dbReference type="EMBL" id="NGO38018.1"/>
    </source>
</evidence>
<sequence length="107" mass="10298">MPGRSDGTGSGRPAEGAGPWELARSSMAGQTGAGSPALAGYPAVTPFCPGWTERAGVGLGGVAAAAEVVAGGVEVGGLARGGTGAVAQMFECLWTCQGRAQGVFCAA</sequence>
<reference evidence="2 3" key="1">
    <citation type="submission" date="2020-02" db="EMBL/GenBank/DDBJ databases">
        <title>Draft genome sequence of Limisphaera ngatamarikiensis NGM72.4T, a thermophilic Verrucomicrobia grouped in subdivision 3.</title>
        <authorList>
            <person name="Carere C.R."/>
            <person name="Steen J."/>
            <person name="Hugenholtz P."/>
            <person name="Stott M.B."/>
        </authorList>
    </citation>
    <scope>NUCLEOTIDE SEQUENCE [LARGE SCALE GENOMIC DNA]</scope>
    <source>
        <strain evidence="2 3">NGM72.4</strain>
    </source>
</reference>
<comment type="caution">
    <text evidence="2">The sequence shown here is derived from an EMBL/GenBank/DDBJ whole genome shotgun (WGS) entry which is preliminary data.</text>
</comment>
<name>A0A6M1RD51_9BACT</name>
<keyword evidence="3" id="KW-1185">Reference proteome</keyword>
<feature type="region of interest" description="Disordered" evidence="1">
    <location>
        <begin position="1"/>
        <end position="34"/>
    </location>
</feature>
<dbReference type="EMBL" id="JAAKYA010000006">
    <property type="protein sequence ID" value="NGO38018.1"/>
    <property type="molecule type" value="Genomic_DNA"/>
</dbReference>
<accession>A0A6M1RD51</accession>
<protein>
    <submittedName>
        <fullName evidence="2">Uncharacterized protein</fullName>
    </submittedName>
</protein>
<evidence type="ECO:0000256" key="1">
    <source>
        <dbReference type="SAM" id="MobiDB-lite"/>
    </source>
</evidence>